<dbReference type="InterPro" id="IPR001680">
    <property type="entry name" value="WD40_rpt"/>
</dbReference>
<evidence type="ECO:0000256" key="2">
    <source>
        <dbReference type="ARBA" id="ARBA00008495"/>
    </source>
</evidence>
<dbReference type="PROSITE" id="PS50294">
    <property type="entry name" value="WD_REPEATS_REGION"/>
    <property type="match status" value="1"/>
</dbReference>
<dbReference type="GO" id="GO:0043161">
    <property type="term" value="P:proteasome-mediated ubiquitin-dependent protein catabolic process"/>
    <property type="evidence" value="ECO:0007669"/>
    <property type="project" value="TreeGrafter"/>
</dbReference>
<evidence type="ECO:0000259" key="7">
    <source>
        <dbReference type="PROSITE" id="PS51394"/>
    </source>
</evidence>
<comment type="similarity">
    <text evidence="2">Belongs to the WD repeat PLAP family.</text>
</comment>
<dbReference type="GO" id="GO:0005634">
    <property type="term" value="C:nucleus"/>
    <property type="evidence" value="ECO:0007669"/>
    <property type="project" value="TreeGrafter"/>
</dbReference>
<dbReference type="Gene3D" id="2.130.10.10">
    <property type="entry name" value="YVTN repeat-like/Quinoprotein amine dehydrogenase"/>
    <property type="match status" value="1"/>
</dbReference>
<dbReference type="Pfam" id="PF09070">
    <property type="entry name" value="PFU"/>
    <property type="match status" value="1"/>
</dbReference>
<dbReference type="SUPFAM" id="SSF50978">
    <property type="entry name" value="WD40 repeat-like"/>
    <property type="match status" value="1"/>
</dbReference>
<dbReference type="PRINTS" id="PR00320">
    <property type="entry name" value="GPROTEINBRPT"/>
</dbReference>
<dbReference type="InterPro" id="IPR038122">
    <property type="entry name" value="PFU_sf"/>
</dbReference>
<dbReference type="Proteomes" id="UP000316759">
    <property type="component" value="Unassembled WGS sequence"/>
</dbReference>
<dbReference type="InterPro" id="IPR020472">
    <property type="entry name" value="WD40_PAC1"/>
</dbReference>
<evidence type="ECO:0000259" key="8">
    <source>
        <dbReference type="PROSITE" id="PS51396"/>
    </source>
</evidence>
<keyword evidence="10" id="KW-1185">Reference proteome</keyword>
<evidence type="ECO:0000256" key="1">
    <source>
        <dbReference type="ARBA" id="ARBA00004496"/>
    </source>
</evidence>
<dbReference type="STRING" id="46835.A0A504Y6V4"/>
<protein>
    <submittedName>
        <fullName evidence="9">Phospholipase A-2-activating protein</fullName>
    </submittedName>
</protein>
<feature type="repeat" description="WD" evidence="6">
    <location>
        <begin position="10"/>
        <end position="50"/>
    </location>
</feature>
<dbReference type="AlphaFoldDB" id="A0A504Y6V4"/>
<dbReference type="SMART" id="SM00320">
    <property type="entry name" value="WD40"/>
    <property type="match status" value="6"/>
</dbReference>
<feature type="repeat" description="WD" evidence="6">
    <location>
        <begin position="140"/>
        <end position="184"/>
    </location>
</feature>
<organism evidence="9 10">
    <name type="scientific">Fasciola gigantica</name>
    <name type="common">Giant liver fluke</name>
    <dbReference type="NCBI Taxonomy" id="46835"/>
    <lineage>
        <taxon>Eukaryota</taxon>
        <taxon>Metazoa</taxon>
        <taxon>Spiralia</taxon>
        <taxon>Lophotrochozoa</taxon>
        <taxon>Platyhelminthes</taxon>
        <taxon>Trematoda</taxon>
        <taxon>Digenea</taxon>
        <taxon>Plagiorchiida</taxon>
        <taxon>Echinostomata</taxon>
        <taxon>Echinostomatoidea</taxon>
        <taxon>Fasciolidae</taxon>
        <taxon>Fasciola</taxon>
    </lineage>
</organism>
<dbReference type="PROSITE" id="PS51394">
    <property type="entry name" value="PFU"/>
    <property type="match status" value="1"/>
</dbReference>
<accession>A0A504Y6V4</accession>
<dbReference type="Gene3D" id="3.10.20.870">
    <property type="entry name" value="PFU (PLAA family ubiquitin binding), C-terminal domain"/>
    <property type="match status" value="1"/>
</dbReference>
<dbReference type="Pfam" id="PF08324">
    <property type="entry name" value="PUL"/>
    <property type="match status" value="1"/>
</dbReference>
<proteinExistence type="inferred from homology"/>
<evidence type="ECO:0000256" key="5">
    <source>
        <dbReference type="ARBA" id="ARBA00022737"/>
    </source>
</evidence>
<dbReference type="InterPro" id="IPR015943">
    <property type="entry name" value="WD40/YVTN_repeat-like_dom_sf"/>
</dbReference>
<dbReference type="PROSITE" id="PS51396">
    <property type="entry name" value="PUL"/>
    <property type="match status" value="1"/>
</dbReference>
<dbReference type="CDD" id="cd00200">
    <property type="entry name" value="WD40"/>
    <property type="match status" value="1"/>
</dbReference>
<dbReference type="Pfam" id="PF00400">
    <property type="entry name" value="WD40"/>
    <property type="match status" value="6"/>
</dbReference>
<keyword evidence="3" id="KW-0963">Cytoplasm</keyword>
<feature type="repeat" description="WD" evidence="6">
    <location>
        <begin position="193"/>
        <end position="233"/>
    </location>
</feature>
<feature type="domain" description="PFU" evidence="7">
    <location>
        <begin position="308"/>
        <end position="402"/>
    </location>
</feature>
<reference evidence="9 10" key="1">
    <citation type="submission" date="2019-04" db="EMBL/GenBank/DDBJ databases">
        <title>Annotation for the trematode Fasciola gigantica.</title>
        <authorList>
            <person name="Choi Y.-J."/>
        </authorList>
    </citation>
    <scope>NUCLEOTIDE SEQUENCE [LARGE SCALE GENOMIC DNA]</scope>
    <source>
        <strain evidence="9">Uganda_cow_1</strain>
    </source>
</reference>
<dbReference type="OrthoDB" id="10265988at2759"/>
<dbReference type="PANTHER" id="PTHR19849:SF0">
    <property type="entry name" value="PHOSPHOLIPASE A-2-ACTIVATING PROTEIN"/>
    <property type="match status" value="1"/>
</dbReference>
<dbReference type="GO" id="GO:0005737">
    <property type="term" value="C:cytoplasm"/>
    <property type="evidence" value="ECO:0007669"/>
    <property type="project" value="UniProtKB-SubCell"/>
</dbReference>
<evidence type="ECO:0000256" key="4">
    <source>
        <dbReference type="ARBA" id="ARBA00022574"/>
    </source>
</evidence>
<dbReference type="InterPro" id="IPR036322">
    <property type="entry name" value="WD40_repeat_dom_sf"/>
</dbReference>
<dbReference type="Gene3D" id="1.25.10.10">
    <property type="entry name" value="Leucine-rich Repeat Variant"/>
    <property type="match status" value="1"/>
</dbReference>
<feature type="repeat" description="WD" evidence="6">
    <location>
        <begin position="234"/>
        <end position="265"/>
    </location>
</feature>
<evidence type="ECO:0000313" key="9">
    <source>
        <dbReference type="EMBL" id="TPP56316.1"/>
    </source>
</evidence>
<feature type="domain" description="PUL" evidence="8">
    <location>
        <begin position="436"/>
        <end position="735"/>
    </location>
</feature>
<evidence type="ECO:0000256" key="6">
    <source>
        <dbReference type="PROSITE-ProRule" id="PRU00221"/>
    </source>
</evidence>
<dbReference type="InterPro" id="IPR013535">
    <property type="entry name" value="PUL_dom"/>
</dbReference>
<keyword evidence="4 6" id="KW-0853">WD repeat</keyword>
<dbReference type="InterPro" id="IPR015155">
    <property type="entry name" value="PFU"/>
</dbReference>
<name>A0A504Y6V4_FASGI</name>
<dbReference type="PANTHER" id="PTHR19849">
    <property type="entry name" value="PHOSPHOLIPASE A-2-ACTIVATING PROTEIN"/>
    <property type="match status" value="1"/>
</dbReference>
<sequence length="767" mass="85170">MALYKFRCALMGHKSDVRVVSHYSKTTIISGSRDFTVRTWQLSEEGSDYTLGDLLKGHTNYVTALAVYKPEDPIDHLIYTGSNDKLIRAFAVGQENAKFVLKGHEDTVCGLCVDPFGTVISVSWDKTAKIWKNGTCLLTIKGHEAAVWCVLYVFGFELECQIVTGSADHSIRLWKVNTPSDQTEPSYCFLRSFIGHADCVRSLATLDGSRFLSASNDASIRAWDLKTGLCVGEFYGHTNFVYAVATQVNVSVFVSSGEDRCVRVWPIPSEHEWTENKQFAALQCIPVPCKREGQVIVIRQDGRTVCYQWSMNETRWLEIGDVVGSQNPNKAMFEGKEYDFVFTVDIAEHIPPIKLPYNRTEDPWFVAQAFLQRNDLPADYLETVANFIIRNAGPQVSPPAVAQTDWVDPYTGSSRYIPDGGSQTQVSPATQESLEVYFPSDTFISLKNISLDPLLGKLESFISQLPSSPIGLLTEARQFSFNMSESAALQLTETLLAAISQWPIDKIFPLLDLLRCLVFWRQACRLILSPYHWSRIVETSLTHVDMPPANVLLVLRIMANVLAADGPAYLDSPDTYDSDALVVVVNLASTVGQIPQNKKIDISARKPHQVAFATMIHNLTVLGYRSSGRNAVYTHVPRLISLPGLCMRTALQVLSLAPVHGISGVNSFHPDAIFTLLLSVGTALFTLVRSESDSSTDEMLKTRRVLFVASAATGTLLQDVDVKSMGEVESELLAWERAQKILKYWSDTPTALPKVRSCAASLLRLLE</sequence>
<comment type="caution">
    <text evidence="9">The sequence shown here is derived from an EMBL/GenBank/DDBJ whole genome shotgun (WGS) entry which is preliminary data.</text>
</comment>
<dbReference type="PROSITE" id="PS50082">
    <property type="entry name" value="WD_REPEATS_2"/>
    <property type="match status" value="4"/>
</dbReference>
<keyword evidence="5" id="KW-0677">Repeat</keyword>
<evidence type="ECO:0000313" key="10">
    <source>
        <dbReference type="Proteomes" id="UP000316759"/>
    </source>
</evidence>
<dbReference type="InterPro" id="IPR011989">
    <property type="entry name" value="ARM-like"/>
</dbReference>
<dbReference type="EMBL" id="SUNJ01014681">
    <property type="protein sequence ID" value="TPP56316.1"/>
    <property type="molecule type" value="Genomic_DNA"/>
</dbReference>
<comment type="subcellular location">
    <subcellularLocation>
        <location evidence="1">Cytoplasm</location>
    </subcellularLocation>
</comment>
<dbReference type="GO" id="GO:0043130">
    <property type="term" value="F:ubiquitin binding"/>
    <property type="evidence" value="ECO:0007669"/>
    <property type="project" value="TreeGrafter"/>
</dbReference>
<evidence type="ECO:0000256" key="3">
    <source>
        <dbReference type="ARBA" id="ARBA00022490"/>
    </source>
</evidence>
<dbReference type="GO" id="GO:0010992">
    <property type="term" value="P:ubiquitin recycling"/>
    <property type="evidence" value="ECO:0007669"/>
    <property type="project" value="TreeGrafter"/>
</dbReference>
<gene>
    <name evidence="9" type="ORF">FGIG_07516</name>
</gene>